<proteinExistence type="predicted"/>
<organism evidence="1 2">
    <name type="scientific">Limimaricola cinnabarinus LL-001</name>
    <dbReference type="NCBI Taxonomy" id="1337093"/>
    <lineage>
        <taxon>Bacteria</taxon>
        <taxon>Pseudomonadati</taxon>
        <taxon>Pseudomonadota</taxon>
        <taxon>Alphaproteobacteria</taxon>
        <taxon>Rhodobacterales</taxon>
        <taxon>Paracoccaceae</taxon>
        <taxon>Limimaricola</taxon>
    </lineage>
</organism>
<name>U2YPM5_9RHOB</name>
<evidence type="ECO:0000313" key="2">
    <source>
        <dbReference type="Proteomes" id="UP000016566"/>
    </source>
</evidence>
<accession>U2YPM5</accession>
<sequence>MRRAVASPAAWPWVACVPCFAKGFGPFEADQGIRRLGGLS</sequence>
<dbReference type="STRING" id="1337093.MBELCI_3378"/>
<gene>
    <name evidence="1" type="ORF">MBELCI_3378</name>
</gene>
<keyword evidence="2" id="KW-1185">Reference proteome</keyword>
<reference evidence="1" key="1">
    <citation type="journal article" date="2013" name="Genome Announc.">
        <title>Draft Genome Sequence of Loktanella cinnabarina LL-001T, Isolated from Deep-Sea Floor Sediment.</title>
        <authorList>
            <person name="Nishi S."/>
            <person name="Tsubouchi T."/>
            <person name="Takaki Y."/>
            <person name="Koyanagi R."/>
            <person name="Satoh N."/>
            <person name="Maruyama T."/>
            <person name="Hatada Y."/>
        </authorList>
    </citation>
    <scope>NUCLEOTIDE SEQUENCE [LARGE SCALE GENOMIC DNA]</scope>
    <source>
        <strain evidence="1">LL-001</strain>
    </source>
</reference>
<evidence type="ECO:0000313" key="1">
    <source>
        <dbReference type="EMBL" id="GAD57326.1"/>
    </source>
</evidence>
<protein>
    <submittedName>
        <fullName evidence="1">Uncharacterized protein</fullName>
    </submittedName>
</protein>
<dbReference type="AlphaFoldDB" id="U2YPM5"/>
<dbReference type="Proteomes" id="UP000016566">
    <property type="component" value="Unassembled WGS sequence"/>
</dbReference>
<dbReference type="EMBL" id="BATB01000078">
    <property type="protein sequence ID" value="GAD57326.1"/>
    <property type="molecule type" value="Genomic_DNA"/>
</dbReference>
<comment type="caution">
    <text evidence="1">The sequence shown here is derived from an EMBL/GenBank/DDBJ whole genome shotgun (WGS) entry which is preliminary data.</text>
</comment>